<evidence type="ECO:0000313" key="2">
    <source>
        <dbReference type="EMBL" id="EHK27193.1"/>
    </source>
</evidence>
<dbReference type="InParanoid" id="G9MDN4"/>
<feature type="region of interest" description="Disordered" evidence="1">
    <location>
        <begin position="137"/>
        <end position="162"/>
    </location>
</feature>
<dbReference type="EMBL" id="ABDF02000001">
    <property type="protein sequence ID" value="EHK27193.1"/>
    <property type="molecule type" value="Genomic_DNA"/>
</dbReference>
<reference evidence="2 3" key="1">
    <citation type="journal article" date="2011" name="Genome Biol.">
        <title>Comparative genome sequence analysis underscores mycoparasitism as the ancestral life style of Trichoderma.</title>
        <authorList>
            <person name="Kubicek C.P."/>
            <person name="Herrera-Estrella A."/>
            <person name="Seidl-Seiboth V."/>
            <person name="Martinez D.A."/>
            <person name="Druzhinina I.S."/>
            <person name="Thon M."/>
            <person name="Zeilinger S."/>
            <person name="Casas-Flores S."/>
            <person name="Horwitz B.A."/>
            <person name="Mukherjee P.K."/>
            <person name="Mukherjee M."/>
            <person name="Kredics L."/>
            <person name="Alcaraz L.D."/>
            <person name="Aerts A."/>
            <person name="Antal Z."/>
            <person name="Atanasova L."/>
            <person name="Cervantes-Badillo M.G."/>
            <person name="Challacombe J."/>
            <person name="Chertkov O."/>
            <person name="McCluskey K."/>
            <person name="Coulpier F."/>
            <person name="Deshpande N."/>
            <person name="von Doehren H."/>
            <person name="Ebbole D.J."/>
            <person name="Esquivel-Naranjo E.U."/>
            <person name="Fekete E."/>
            <person name="Flipphi M."/>
            <person name="Glaser F."/>
            <person name="Gomez-Rodriguez E.Y."/>
            <person name="Gruber S."/>
            <person name="Han C."/>
            <person name="Henrissat B."/>
            <person name="Hermosa R."/>
            <person name="Hernandez-Onate M."/>
            <person name="Karaffa L."/>
            <person name="Kosti I."/>
            <person name="Le Crom S."/>
            <person name="Lindquist E."/>
            <person name="Lucas S."/>
            <person name="Luebeck M."/>
            <person name="Luebeck P.S."/>
            <person name="Margeot A."/>
            <person name="Metz B."/>
            <person name="Misra M."/>
            <person name="Nevalainen H."/>
            <person name="Omann M."/>
            <person name="Packer N."/>
            <person name="Perrone G."/>
            <person name="Uresti-Rivera E.E."/>
            <person name="Salamov A."/>
            <person name="Schmoll M."/>
            <person name="Seiboth B."/>
            <person name="Shapiro H."/>
            <person name="Sukno S."/>
            <person name="Tamayo-Ramos J.A."/>
            <person name="Tisch D."/>
            <person name="Wiest A."/>
            <person name="Wilkinson H.H."/>
            <person name="Zhang M."/>
            <person name="Coutinho P.M."/>
            <person name="Kenerley C.M."/>
            <person name="Monte E."/>
            <person name="Baker S.E."/>
            <person name="Grigoriev I.V."/>
        </authorList>
    </citation>
    <scope>NUCLEOTIDE SEQUENCE [LARGE SCALE GENOMIC DNA]</scope>
    <source>
        <strain evidence="3">Gv29-8 / FGSC 10586</strain>
    </source>
</reference>
<keyword evidence="3" id="KW-1185">Reference proteome</keyword>
<dbReference type="Proteomes" id="UP000007115">
    <property type="component" value="Unassembled WGS sequence"/>
</dbReference>
<accession>G9MDN4</accession>
<dbReference type="HOGENOM" id="CLU_1635631_0_0_1"/>
<name>G9MDN4_HYPVG</name>
<dbReference type="VEuPathDB" id="FungiDB:TRIVIDRAFT_62964"/>
<organism evidence="2 3">
    <name type="scientific">Hypocrea virens (strain Gv29-8 / FGSC 10586)</name>
    <name type="common">Gliocladium virens</name>
    <name type="synonym">Trichoderma virens</name>
    <dbReference type="NCBI Taxonomy" id="413071"/>
    <lineage>
        <taxon>Eukaryota</taxon>
        <taxon>Fungi</taxon>
        <taxon>Dikarya</taxon>
        <taxon>Ascomycota</taxon>
        <taxon>Pezizomycotina</taxon>
        <taxon>Sordariomycetes</taxon>
        <taxon>Hypocreomycetidae</taxon>
        <taxon>Hypocreales</taxon>
        <taxon>Hypocreaceae</taxon>
        <taxon>Trichoderma</taxon>
    </lineage>
</organism>
<dbReference type="RefSeq" id="XP_013961403.1">
    <property type="nucleotide sequence ID" value="XM_014105928.1"/>
</dbReference>
<gene>
    <name evidence="2" type="ORF">TRIVIDRAFT_62964</name>
</gene>
<dbReference type="GeneID" id="25796434"/>
<protein>
    <submittedName>
        <fullName evidence="2">Uncharacterized protein</fullName>
    </submittedName>
</protein>
<dbReference type="AlphaFoldDB" id="G9MDN4"/>
<proteinExistence type="predicted"/>
<evidence type="ECO:0000313" key="3">
    <source>
        <dbReference type="Proteomes" id="UP000007115"/>
    </source>
</evidence>
<sequence>MFGATFPFSQVGSAADAAAAAANANASVPNQGLLGRSGKLTNEERPTAIIPGSGRKGLGNAVHAGSKYWVHPVDATGGSSQQDYSIPDAVLPTYQALGKYSITARICNAMRPRPHITHASMRASSLEKPIGRFSEAAGCTSKPAQRHALASSASMRDASTLF</sequence>
<comment type="caution">
    <text evidence="2">The sequence shown here is derived from an EMBL/GenBank/DDBJ whole genome shotgun (WGS) entry which is preliminary data.</text>
</comment>
<evidence type="ECO:0000256" key="1">
    <source>
        <dbReference type="SAM" id="MobiDB-lite"/>
    </source>
</evidence>